<keyword evidence="1" id="KW-0732">Signal</keyword>
<feature type="signal peptide" evidence="1">
    <location>
        <begin position="1"/>
        <end position="19"/>
    </location>
</feature>
<evidence type="ECO:0000313" key="3">
    <source>
        <dbReference type="Proteomes" id="UP000469949"/>
    </source>
</evidence>
<comment type="caution">
    <text evidence="2">The sequence shown here is derived from an EMBL/GenBank/DDBJ whole genome shotgun (WGS) entry which is preliminary data.</text>
</comment>
<evidence type="ECO:0000256" key="1">
    <source>
        <dbReference type="SAM" id="SignalP"/>
    </source>
</evidence>
<dbReference type="AlphaFoldDB" id="A0A833J3U5"/>
<gene>
    <name evidence="2" type="ORF">F8B43_3425</name>
</gene>
<name>A0A833J3U5_9HYPH</name>
<dbReference type="RefSeq" id="WP_152277739.1">
    <property type="nucleotide sequence ID" value="NZ_WEKV01000013.1"/>
</dbReference>
<reference evidence="2 3" key="1">
    <citation type="submission" date="2019-10" db="EMBL/GenBank/DDBJ databases">
        <title>Draft Genome Sequence of the Caffeine Degrading Methylotroph Methylorubrum populi PINKEL.</title>
        <authorList>
            <person name="Dawson S.C."/>
            <person name="Zhang X."/>
            <person name="Wright M.E."/>
            <person name="Sharma G."/>
            <person name="Langner J.T."/>
            <person name="Ditty J.L."/>
            <person name="Subuyuj G.A."/>
        </authorList>
    </citation>
    <scope>NUCLEOTIDE SEQUENCE [LARGE SCALE GENOMIC DNA]</scope>
    <source>
        <strain evidence="2 3">Pinkel</strain>
    </source>
</reference>
<feature type="chain" id="PRO_5033066453" description="Secreted protein" evidence="1">
    <location>
        <begin position="20"/>
        <end position="97"/>
    </location>
</feature>
<dbReference type="Proteomes" id="UP000469949">
    <property type="component" value="Unassembled WGS sequence"/>
</dbReference>
<sequence length="97" mass="10777">MTRFTMIALTLLLAVPAQAESCPSLHLYPWIDADGSCLSVQCHGERLLRAAYRRGEIQKVHLSRKSECDALQGYDPATGDTTSVPCTWDHNDLFVGR</sequence>
<proteinExistence type="predicted"/>
<organism evidence="2 3">
    <name type="scientific">Methylorubrum populi</name>
    <dbReference type="NCBI Taxonomy" id="223967"/>
    <lineage>
        <taxon>Bacteria</taxon>
        <taxon>Pseudomonadati</taxon>
        <taxon>Pseudomonadota</taxon>
        <taxon>Alphaproteobacteria</taxon>
        <taxon>Hyphomicrobiales</taxon>
        <taxon>Methylobacteriaceae</taxon>
        <taxon>Methylorubrum</taxon>
    </lineage>
</organism>
<evidence type="ECO:0008006" key="4">
    <source>
        <dbReference type="Google" id="ProtNLM"/>
    </source>
</evidence>
<protein>
    <recommendedName>
        <fullName evidence="4">Secreted protein</fullName>
    </recommendedName>
</protein>
<evidence type="ECO:0000313" key="2">
    <source>
        <dbReference type="EMBL" id="KAB7784070.1"/>
    </source>
</evidence>
<dbReference type="EMBL" id="WEKV01000013">
    <property type="protein sequence ID" value="KAB7784070.1"/>
    <property type="molecule type" value="Genomic_DNA"/>
</dbReference>
<accession>A0A833J3U5</accession>